<evidence type="ECO:0000313" key="2">
    <source>
        <dbReference type="EMBL" id="KXA13882.1"/>
    </source>
</evidence>
<proteinExistence type="predicted"/>
<dbReference type="STRING" id="134605.HMPREF3206_01191"/>
<dbReference type="PATRIC" id="fig|134605.3.peg.1174"/>
<protein>
    <submittedName>
        <fullName evidence="2">Uncharacterized protein</fullName>
    </submittedName>
</protein>
<dbReference type="Proteomes" id="UP000070617">
    <property type="component" value="Unassembled WGS sequence"/>
</dbReference>
<comment type="caution">
    <text evidence="2">The sequence shown here is derived from an EMBL/GenBank/DDBJ whole genome shotgun (WGS) entry which is preliminary data.</text>
</comment>
<keyword evidence="3" id="KW-1185">Reference proteome</keyword>
<gene>
    <name evidence="2" type="ORF">HMPREF3206_01191</name>
</gene>
<dbReference type="RefSeq" id="WP_008800614.1">
    <property type="nucleotide sequence ID" value="NZ_KQ956550.1"/>
</dbReference>
<name>A0A133NC94_9FUSO</name>
<dbReference type="AlphaFoldDB" id="A0A133NC94"/>
<accession>A0A133NC94</accession>
<evidence type="ECO:0000256" key="1">
    <source>
        <dbReference type="SAM" id="SignalP"/>
    </source>
</evidence>
<sequence length="120" mass="13875">MTRYRKLAYALLFSFCCFFSTSLFLHSNKVTLQFGEKAEKNIVLLVPQTSGTSHIAVLTQGKSGISILENYSTEYFPDLPKKTSYLFVNFFKEKKVIIKCKYQCVIQTILTIFPKRVLRN</sequence>
<evidence type="ECO:0000313" key="3">
    <source>
        <dbReference type="Proteomes" id="UP000070617"/>
    </source>
</evidence>
<organism evidence="2 3">
    <name type="scientific">Fusobacterium equinum</name>
    <dbReference type="NCBI Taxonomy" id="134605"/>
    <lineage>
        <taxon>Bacteria</taxon>
        <taxon>Fusobacteriati</taxon>
        <taxon>Fusobacteriota</taxon>
        <taxon>Fusobacteriia</taxon>
        <taxon>Fusobacteriales</taxon>
        <taxon>Fusobacteriaceae</taxon>
        <taxon>Fusobacterium</taxon>
    </lineage>
</organism>
<dbReference type="EMBL" id="LRPX01000058">
    <property type="protein sequence ID" value="KXA13882.1"/>
    <property type="molecule type" value="Genomic_DNA"/>
</dbReference>
<feature type="chain" id="PRO_5007457869" evidence="1">
    <location>
        <begin position="26"/>
        <end position="120"/>
    </location>
</feature>
<feature type="signal peptide" evidence="1">
    <location>
        <begin position="1"/>
        <end position="25"/>
    </location>
</feature>
<reference evidence="3" key="1">
    <citation type="submission" date="2016-01" db="EMBL/GenBank/DDBJ databases">
        <authorList>
            <person name="Mitreva M."/>
            <person name="Pepin K.H."/>
            <person name="Mihindukulasuriya K.A."/>
            <person name="Fulton R."/>
            <person name="Fronick C."/>
            <person name="O'Laughlin M."/>
            <person name="Miner T."/>
            <person name="Herter B."/>
            <person name="Rosa B.A."/>
            <person name="Cordes M."/>
            <person name="Tomlinson C."/>
            <person name="Wollam A."/>
            <person name="Palsikar V.B."/>
            <person name="Mardis E.R."/>
            <person name="Wilson R.K."/>
        </authorList>
    </citation>
    <scope>NUCLEOTIDE SEQUENCE [LARGE SCALE GENOMIC DNA]</scope>
    <source>
        <strain evidence="3">CMW8396</strain>
    </source>
</reference>
<keyword evidence="1" id="KW-0732">Signal</keyword>